<dbReference type="EMBL" id="ML977604">
    <property type="protein sequence ID" value="KAF1998343.1"/>
    <property type="molecule type" value="Genomic_DNA"/>
</dbReference>
<dbReference type="Proteomes" id="UP000799779">
    <property type="component" value="Unassembled WGS sequence"/>
</dbReference>
<proteinExistence type="predicted"/>
<evidence type="ECO:0000313" key="1">
    <source>
        <dbReference type="EMBL" id="KAF1998343.1"/>
    </source>
</evidence>
<name>A0A6A5W8W5_9PLEO</name>
<sequence>MGDSPMQLLLAQYHATALASVILAIPWRPWLCTHVLWLSPEALFPVLCDRLRVCSRRYSLSSRAPLALSPVIFWFCMFASSLTLPTEALVPCLLVLSCLPRLFSSRQGMWCRLDSLLPRAELNERDASKVIYLYSM</sequence>
<protein>
    <submittedName>
        <fullName evidence="1">Uncharacterized protein</fullName>
    </submittedName>
</protein>
<reference evidence="1" key="1">
    <citation type="journal article" date="2020" name="Stud. Mycol.">
        <title>101 Dothideomycetes genomes: a test case for predicting lifestyles and emergence of pathogens.</title>
        <authorList>
            <person name="Haridas S."/>
            <person name="Albert R."/>
            <person name="Binder M."/>
            <person name="Bloem J."/>
            <person name="Labutti K."/>
            <person name="Salamov A."/>
            <person name="Andreopoulos B."/>
            <person name="Baker S."/>
            <person name="Barry K."/>
            <person name="Bills G."/>
            <person name="Bluhm B."/>
            <person name="Cannon C."/>
            <person name="Castanera R."/>
            <person name="Culley D."/>
            <person name="Daum C."/>
            <person name="Ezra D."/>
            <person name="Gonzalez J."/>
            <person name="Henrissat B."/>
            <person name="Kuo A."/>
            <person name="Liang C."/>
            <person name="Lipzen A."/>
            <person name="Lutzoni F."/>
            <person name="Magnuson J."/>
            <person name="Mondo S."/>
            <person name="Nolan M."/>
            <person name="Ohm R."/>
            <person name="Pangilinan J."/>
            <person name="Park H.-J."/>
            <person name="Ramirez L."/>
            <person name="Alfaro M."/>
            <person name="Sun H."/>
            <person name="Tritt A."/>
            <person name="Yoshinaga Y."/>
            <person name="Zwiers L.-H."/>
            <person name="Turgeon B."/>
            <person name="Goodwin S."/>
            <person name="Spatafora J."/>
            <person name="Crous P."/>
            <person name="Grigoriev I."/>
        </authorList>
    </citation>
    <scope>NUCLEOTIDE SEQUENCE</scope>
    <source>
        <strain evidence="1">CBS 123094</strain>
    </source>
</reference>
<dbReference type="AlphaFoldDB" id="A0A6A5W8W5"/>
<accession>A0A6A5W8W5</accession>
<keyword evidence="2" id="KW-1185">Reference proteome</keyword>
<gene>
    <name evidence="1" type="ORF">P154DRAFT_249176</name>
</gene>
<evidence type="ECO:0000313" key="2">
    <source>
        <dbReference type="Proteomes" id="UP000799779"/>
    </source>
</evidence>
<organism evidence="1 2">
    <name type="scientific">Amniculicola lignicola CBS 123094</name>
    <dbReference type="NCBI Taxonomy" id="1392246"/>
    <lineage>
        <taxon>Eukaryota</taxon>
        <taxon>Fungi</taxon>
        <taxon>Dikarya</taxon>
        <taxon>Ascomycota</taxon>
        <taxon>Pezizomycotina</taxon>
        <taxon>Dothideomycetes</taxon>
        <taxon>Pleosporomycetidae</taxon>
        <taxon>Pleosporales</taxon>
        <taxon>Amniculicolaceae</taxon>
        <taxon>Amniculicola</taxon>
    </lineage>
</organism>